<evidence type="ECO:0000313" key="2">
    <source>
        <dbReference type="Proteomes" id="UP000324392"/>
    </source>
</evidence>
<evidence type="ECO:0000313" key="1">
    <source>
        <dbReference type="EMBL" id="BBI92908.1"/>
    </source>
</evidence>
<proteinExistence type="predicted"/>
<sequence>MFQQTTFGNNRLFQQNAGHGCPMVQHSIAGLRKNKKSGKSLFSSR</sequence>
<organism evidence="1 2">
    <name type="scientific">Serratia symbiotica</name>
    <dbReference type="NCBI Taxonomy" id="138074"/>
    <lineage>
        <taxon>Bacteria</taxon>
        <taxon>Pseudomonadati</taxon>
        <taxon>Pseudomonadota</taxon>
        <taxon>Gammaproteobacteria</taxon>
        <taxon>Enterobacterales</taxon>
        <taxon>Yersiniaceae</taxon>
        <taxon>Serratia</taxon>
    </lineage>
</organism>
<reference evidence="1 2" key="1">
    <citation type="submission" date="2019-03" db="EMBL/GenBank/DDBJ databases">
        <title>The genome sequence of Candidatus Serratia symbiotica strain IS.</title>
        <authorList>
            <person name="Nikoh N."/>
            <person name="Koga R."/>
            <person name="Oshima K."/>
            <person name="Hattori M."/>
            <person name="Fukatsu T."/>
        </authorList>
    </citation>
    <scope>NUCLEOTIDE SEQUENCE [LARGE SCALE GENOMIC DNA]</scope>
    <source>
        <strain evidence="1 2">IS</strain>
    </source>
</reference>
<dbReference type="EMBL" id="AP019531">
    <property type="protein sequence ID" value="BBI92908.1"/>
    <property type="molecule type" value="Genomic_DNA"/>
</dbReference>
<accession>A0A455VQF0</accession>
<name>A0A455VQF0_9GAMM</name>
<protein>
    <submittedName>
        <fullName evidence="1">Uncharacterized protein</fullName>
    </submittedName>
</protein>
<dbReference type="Proteomes" id="UP000324392">
    <property type="component" value="Chromosome"/>
</dbReference>
<gene>
    <name evidence="1" type="ORF">SSYIS1_28420</name>
</gene>
<dbReference type="AlphaFoldDB" id="A0A455VQF0"/>